<evidence type="ECO:0000313" key="1">
    <source>
        <dbReference type="EMBL" id="CCG45758.1"/>
    </source>
</evidence>
<dbReference type="AlphaFoldDB" id="I0JNN8"/>
<sequence>MIILLRTLNLHEEELIQQLTARIISRQERNGAWKLFNDEESGNLS</sequence>
<gene>
    <name evidence="1" type="ordered locus">HBHAL_3414</name>
</gene>
<dbReference type="Proteomes" id="UP000007397">
    <property type="component" value="Chromosome"/>
</dbReference>
<name>I0JNN8_HALH3</name>
<dbReference type="KEGG" id="hhd:HBHAL_3414"/>
<accession>I0JNN8</accession>
<dbReference type="PATRIC" id="fig|866895.3.peg.2429"/>
<keyword evidence="2" id="KW-1185">Reference proteome</keyword>
<protein>
    <submittedName>
        <fullName evidence="1">Uncharacterized protein</fullName>
    </submittedName>
</protein>
<organism evidence="1 2">
    <name type="scientific">Halobacillus halophilus (strain ATCC 35676 / DSM 2266 / JCM 20832 / KCTC 3685 / LMG 17431 / NBRC 102448 / NCIMB 2269)</name>
    <name type="common">Sporosarcina halophila</name>
    <dbReference type="NCBI Taxonomy" id="866895"/>
    <lineage>
        <taxon>Bacteria</taxon>
        <taxon>Bacillati</taxon>
        <taxon>Bacillota</taxon>
        <taxon>Bacilli</taxon>
        <taxon>Bacillales</taxon>
        <taxon>Bacillaceae</taxon>
        <taxon>Halobacillus</taxon>
    </lineage>
</organism>
<dbReference type="HOGENOM" id="CLU_3200528_0_0_9"/>
<proteinExistence type="predicted"/>
<dbReference type="STRING" id="866895.HBHAL_3414"/>
<dbReference type="EMBL" id="HE717023">
    <property type="protein sequence ID" value="CCG45758.1"/>
    <property type="molecule type" value="Genomic_DNA"/>
</dbReference>
<evidence type="ECO:0000313" key="2">
    <source>
        <dbReference type="Proteomes" id="UP000007397"/>
    </source>
</evidence>
<reference evidence="1 2" key="1">
    <citation type="journal article" date="2013" name="Environ. Microbiol.">
        <title>Chloride and organic osmolytes: a hybrid strategy to cope with elevated salinities by the moderately halophilic, chloride-dependent bacterium Halobacillus halophilus.</title>
        <authorList>
            <person name="Saum S.H."/>
            <person name="Pfeiffer F."/>
            <person name="Palm P."/>
            <person name="Rampp M."/>
            <person name="Schuster S.C."/>
            <person name="Muller V."/>
            <person name="Oesterhelt D."/>
        </authorList>
    </citation>
    <scope>NUCLEOTIDE SEQUENCE [LARGE SCALE GENOMIC DNA]</scope>
    <source>
        <strain evidence="2">ATCC 35676 / DSM 2266 / JCM 20832 / KCTC 3685 / LMG 17431 / NBRC 102448 / NCIMB 2269</strain>
    </source>
</reference>
<dbReference type="eggNOG" id="COG1657">
    <property type="taxonomic scope" value="Bacteria"/>
</dbReference>